<name>A0A7G1I1V8_9BACT</name>
<evidence type="ECO:0000313" key="2">
    <source>
        <dbReference type="Proteomes" id="UP000594042"/>
    </source>
</evidence>
<dbReference type="Proteomes" id="UP000594042">
    <property type="component" value="Chromosome"/>
</dbReference>
<sequence>MKTDIVEYRTSSVYEGIPKHVLQANKKRLNAFYMERECIENKGDKFIFRYVFYSLEKLKRLTKNSLSKQYESLSPTLKAVGPDKIQSMENKYVMLYGDISSPETKELVDTYLKKHNLQEACPPFYDKINQSRNKTDIAYEELQKVLFYCKKKKCPLLFVSVNMLIRDIRFFNLLEESNIDFRCIDFPWFCNENLKLIKAVMLYEQL</sequence>
<accession>A0A7G1I1V8</accession>
<dbReference type="AlphaFoldDB" id="A0A7G1I1V8"/>
<evidence type="ECO:0000313" key="1">
    <source>
        <dbReference type="EMBL" id="BCI64581.1"/>
    </source>
</evidence>
<proteinExistence type="predicted"/>
<dbReference type="EMBL" id="AP023322">
    <property type="protein sequence ID" value="BCI64581.1"/>
    <property type="molecule type" value="Genomic_DNA"/>
</dbReference>
<dbReference type="RefSeq" id="WP_044228234.1">
    <property type="nucleotide sequence ID" value="NZ_AP023322.1"/>
</dbReference>
<reference evidence="2" key="1">
    <citation type="submission" date="2020-07" db="EMBL/GenBank/DDBJ databases">
        <title>Complete genome sequencing of Coprobacter sp. strain 2CBH44.</title>
        <authorList>
            <person name="Sakamoto M."/>
            <person name="Murakami T."/>
            <person name="Mori H."/>
        </authorList>
    </citation>
    <scope>NUCLEOTIDE SEQUENCE [LARGE SCALE GENOMIC DNA]</scope>
    <source>
        <strain evidence="2">2CBH44</strain>
    </source>
</reference>
<gene>
    <name evidence="1" type="ORF">Cop2CBH44_29340</name>
</gene>
<dbReference type="KEGG" id="copr:Cop2CBH44_29340"/>
<organism evidence="1 2">
    <name type="scientific">Coprobacter secundus subsp. similis</name>
    <dbReference type="NCBI Taxonomy" id="2751153"/>
    <lineage>
        <taxon>Bacteria</taxon>
        <taxon>Pseudomonadati</taxon>
        <taxon>Bacteroidota</taxon>
        <taxon>Bacteroidia</taxon>
        <taxon>Bacteroidales</taxon>
        <taxon>Barnesiellaceae</taxon>
        <taxon>Coprobacter</taxon>
    </lineage>
</organism>
<keyword evidence="2" id="KW-1185">Reference proteome</keyword>
<protein>
    <submittedName>
        <fullName evidence="1">Uncharacterized protein</fullName>
    </submittedName>
</protein>